<dbReference type="STRING" id="6293.A0A1I8EQW1"/>
<dbReference type="GO" id="GO:0045179">
    <property type="term" value="C:apical cortex"/>
    <property type="evidence" value="ECO:0007669"/>
    <property type="project" value="TreeGrafter"/>
</dbReference>
<dbReference type="GO" id="GO:0008356">
    <property type="term" value="P:asymmetric cell division"/>
    <property type="evidence" value="ECO:0007669"/>
    <property type="project" value="InterPro"/>
</dbReference>
<reference evidence="3" key="1">
    <citation type="submission" date="2016-11" db="UniProtKB">
        <authorList>
            <consortium name="WormBaseParasite"/>
        </authorList>
    </citation>
    <scope>IDENTIFICATION</scope>
    <source>
        <strain evidence="3">pt0022</strain>
    </source>
</reference>
<dbReference type="InterPro" id="IPR011989">
    <property type="entry name" value="ARM-like"/>
</dbReference>
<feature type="region of interest" description="Disordered" evidence="1">
    <location>
        <begin position="58"/>
        <end position="79"/>
    </location>
</feature>
<dbReference type="PANTHER" id="PTHR21386">
    <property type="entry name" value="INSCUTEABLE"/>
    <property type="match status" value="1"/>
</dbReference>
<dbReference type="GO" id="GO:0045176">
    <property type="term" value="P:apical protein localization"/>
    <property type="evidence" value="ECO:0007669"/>
    <property type="project" value="TreeGrafter"/>
</dbReference>
<sequence>MTSVPVRALNALCSETSRNIQEWLTELTISSEPECNFILYAKSFLDVTKQQQLSVTSNNCKDQSERIHSSGTSSLPPAKPKRCIARMMSSSSEHIMTASTPVSLTNTEKHRTTVSYQFDEGKITPIKYNPAPISAFIRVKLCNNSDNNNTDQTESEMNELSSKTFDKSMIPVIPEYNTQMNFSLTNRSLTPRISSKAYGCKYRLRGKTQRLSYRSHLQQQKKQQRQNEMIKVNRKSNNQIAKIMNNKTITTSDSDFNTSLVESSSTLEVNNDKRIVKSDDQSISVANEQKLICSRNQPNHSNQLLLHNTNDNNLDNCETVCAKQMDSFRKCANNELRNFSTQRNDSQSSIPSCVNFRKPPETTTSIQKKLEPSKGFDSPSSYNRNQLSRNHCVRESHKATNHGQLEVSRINGKTVLQVHLDAPSGSHAIKPIPNTSRCFDHDTNDDIIESTSTGVSILAAFGSVDSSTNSSVDSGQGSTELSIQNCSFKDSFNCDKTIAENSLPSYARIANTIDHVLRVCTTFHAALNNEMNEKWNSDVICEAKVLIATIQSLPYITFLSAHDIATVQQMISDLESDEKDTRRPISASNFLIVLLRKIIHEILIIFAKIISTYLAECSNRDRLLVIALEHLIHLMLFGDEICHIIIQCGGLDSLLYFCEVPSVSNGTLRLLLRALTILCGNYRGAMKLLALNKFELIIQFLFTSTVACSAEAAGILTQLTNPNQNYVRLGSIMRKVVIRILEIVDKSKVAESLLLALAALANITMQETETIDVLYEHNAIKRFIQAYKRPKCHNAFIEEQLLTIFISLANGAYIEALIGQGAVDLLLSLLRTHNQKHFNYCKRIQLLATQCLRKIASYGIGLKAIHEMNGYSVITKVIQDNNALIDAKNNLWWITDQLEQKYQLESASHKNKINSTAGRFEMDIE</sequence>
<evidence type="ECO:0000313" key="3">
    <source>
        <dbReference type="WBParaSite" id="maker-PairedContig_4197-snap-gene-1.12-mRNA-1"/>
    </source>
</evidence>
<feature type="region of interest" description="Disordered" evidence="1">
    <location>
        <begin position="340"/>
        <end position="385"/>
    </location>
</feature>
<accession>A0A1I8EQW1</accession>
<feature type="compositionally biased region" description="Polar residues" evidence="1">
    <location>
        <begin position="340"/>
        <end position="352"/>
    </location>
</feature>
<dbReference type="GO" id="GO:0009786">
    <property type="term" value="P:regulation of asymmetric cell division"/>
    <property type="evidence" value="ECO:0007669"/>
    <property type="project" value="TreeGrafter"/>
</dbReference>
<dbReference type="PANTHER" id="PTHR21386:SF0">
    <property type="entry name" value="PROTEIN INSCUTEABLE HOMOLOG"/>
    <property type="match status" value="1"/>
</dbReference>
<protein>
    <recommendedName>
        <fullName evidence="2">Protein inscuteable homologue C-terminal domain-containing protein</fullName>
    </recommendedName>
</protein>
<dbReference type="SUPFAM" id="SSF48371">
    <property type="entry name" value="ARM repeat"/>
    <property type="match status" value="1"/>
</dbReference>
<name>A0A1I8EQW1_WUCBA</name>
<dbReference type="Pfam" id="PF19427">
    <property type="entry name" value="Insc_C"/>
    <property type="match status" value="1"/>
</dbReference>
<dbReference type="InterPro" id="IPR039921">
    <property type="entry name" value="Inscuteable"/>
</dbReference>
<organism evidence="3">
    <name type="scientific">Wuchereria bancrofti</name>
    <dbReference type="NCBI Taxonomy" id="6293"/>
    <lineage>
        <taxon>Eukaryota</taxon>
        <taxon>Metazoa</taxon>
        <taxon>Ecdysozoa</taxon>
        <taxon>Nematoda</taxon>
        <taxon>Chromadorea</taxon>
        <taxon>Rhabditida</taxon>
        <taxon>Spirurina</taxon>
        <taxon>Spiruromorpha</taxon>
        <taxon>Filarioidea</taxon>
        <taxon>Onchocercidae</taxon>
        <taxon>Wuchereria</taxon>
    </lineage>
</organism>
<dbReference type="InterPro" id="IPR045789">
    <property type="entry name" value="Insc_C"/>
</dbReference>
<dbReference type="InterPro" id="IPR016024">
    <property type="entry name" value="ARM-type_fold"/>
</dbReference>
<dbReference type="GO" id="GO:0000132">
    <property type="term" value="P:establishment of mitotic spindle orientation"/>
    <property type="evidence" value="ECO:0007669"/>
    <property type="project" value="TreeGrafter"/>
</dbReference>
<evidence type="ECO:0000256" key="1">
    <source>
        <dbReference type="SAM" id="MobiDB-lite"/>
    </source>
</evidence>
<dbReference type="GO" id="GO:0008093">
    <property type="term" value="F:cytoskeletal anchor activity"/>
    <property type="evidence" value="ECO:0007669"/>
    <property type="project" value="TreeGrafter"/>
</dbReference>
<dbReference type="WBParaSite" id="maker-PairedContig_4197-snap-gene-1.12-mRNA-1">
    <property type="protein sequence ID" value="maker-PairedContig_4197-snap-gene-1.12-mRNA-1"/>
    <property type="gene ID" value="maker-PairedContig_4197-snap-gene-1.12"/>
</dbReference>
<evidence type="ECO:0000259" key="2">
    <source>
        <dbReference type="Pfam" id="PF19427"/>
    </source>
</evidence>
<proteinExistence type="predicted"/>
<dbReference type="Gene3D" id="1.25.10.10">
    <property type="entry name" value="Leucine-rich Repeat Variant"/>
    <property type="match status" value="1"/>
</dbReference>
<feature type="domain" description="Protein inscuteable homologue C-terminal" evidence="2">
    <location>
        <begin position="610"/>
        <end position="834"/>
    </location>
</feature>
<dbReference type="AlphaFoldDB" id="A0A1I8EQW1"/>